<proteinExistence type="predicted"/>
<comment type="caution">
    <text evidence="1">The sequence shown here is derived from an EMBL/GenBank/DDBJ whole genome shotgun (WGS) entry which is preliminary data.</text>
</comment>
<reference evidence="1 2" key="1">
    <citation type="submission" date="2018-01" db="EMBL/GenBank/DDBJ databases">
        <title>Metagenomic assembled genomes from two thermal pools in the Uzon Caldera, Kamchatka, Russia.</title>
        <authorList>
            <person name="Wilkins L."/>
            <person name="Ettinger C."/>
        </authorList>
    </citation>
    <scope>NUCLEOTIDE SEQUENCE [LARGE SCALE GENOMIC DNA]</scope>
    <source>
        <strain evidence="1">ARK-10</strain>
    </source>
</reference>
<dbReference type="AlphaFoldDB" id="A0A2J6X6Q4"/>
<name>A0A2J6X6Q4_9BACT</name>
<protein>
    <submittedName>
        <fullName evidence="1">Uncharacterized protein</fullName>
    </submittedName>
</protein>
<sequence length="189" mass="22050">MLENVRKEDLNQLMTKWKIKNSTIQDLLDSRIVLVENDKFFRNPDIRDFSFIVESLIAFFLNKKFGIDSILNVKLKELSKGGDIDILGKWKLELIMIELKESPPNNVSLTELKLTFERFRSVSPDIFIFALDTTLSIKRNVIDNLTNLYKVNPQKIREGIYKISENSFVVTAKRDLLSNISYVLYEKIL</sequence>
<gene>
    <name evidence="1" type="ORF">C0175_03380</name>
</gene>
<dbReference type="EMBL" id="PNIX01000198">
    <property type="protein sequence ID" value="PMP82554.1"/>
    <property type="molecule type" value="Genomic_DNA"/>
</dbReference>
<evidence type="ECO:0000313" key="2">
    <source>
        <dbReference type="Proteomes" id="UP000236910"/>
    </source>
</evidence>
<dbReference type="Proteomes" id="UP000236910">
    <property type="component" value="Unassembled WGS sequence"/>
</dbReference>
<evidence type="ECO:0000313" key="1">
    <source>
        <dbReference type="EMBL" id="PMP82554.1"/>
    </source>
</evidence>
<accession>A0A2J6X6Q4</accession>
<organism evidence="1 2">
    <name type="scientific">Caldisericum exile</name>
    <dbReference type="NCBI Taxonomy" id="693075"/>
    <lineage>
        <taxon>Bacteria</taxon>
        <taxon>Pseudomonadati</taxon>
        <taxon>Caldisericota/Cryosericota group</taxon>
        <taxon>Caldisericota</taxon>
        <taxon>Caldisericia</taxon>
        <taxon>Caldisericales</taxon>
        <taxon>Caldisericaceae</taxon>
        <taxon>Caldisericum</taxon>
    </lineage>
</organism>